<dbReference type="AlphaFoldDB" id="A0A9Q0G0X2"/>
<proteinExistence type="predicted"/>
<feature type="region of interest" description="Disordered" evidence="1">
    <location>
        <begin position="1"/>
        <end position="21"/>
    </location>
</feature>
<protein>
    <recommendedName>
        <fullName evidence="4">F-box domain-containing protein</fullName>
    </recommendedName>
</protein>
<dbReference type="EMBL" id="JAKUCV010002756">
    <property type="protein sequence ID" value="KAJ4841519.1"/>
    <property type="molecule type" value="Genomic_DNA"/>
</dbReference>
<name>A0A9Q0G0X2_9ROSI</name>
<dbReference type="SUPFAM" id="SSF81383">
    <property type="entry name" value="F-box domain"/>
    <property type="match status" value="1"/>
</dbReference>
<sequence>SCTSQVNTPHRHPPSTISQIPIKKPITSSSSEIKSWIYSIETKKFTSWKPEPNTLLPDRLSNLSDGILLHILVCLNDTKNAVQTSVLSKRWRHLWTSVQDLSFHRKSFPRDSSLHNFVRAVLTEQRRLNCRVDRFWYYAGLDTTMLTQLTSYALSRGARELVIGSPAFRATAFLPDLSSGSSTLEILHLELLYIRRSSFGHSMLRLTSLHLENVRATSGFFRGCFDIFIIFPNLTNLSLVWCRLGGENLKITGPKIVSLKFHNVTDVGLLELSLPNLKVFEYYFTRYNGEVNDFWSINLPSLRHADLNVVRGGLHTYRQRSVKVLQGICNVESLVINLKALEESGLLENQTSPFRNLKSLKFRYTFPRRVVPATIMTYFTSGTQYSQDLEFEFM</sequence>
<gene>
    <name evidence="2" type="ORF">Tsubulata_012675</name>
</gene>
<keyword evidence="3" id="KW-1185">Reference proteome</keyword>
<dbReference type="Gene3D" id="3.80.10.10">
    <property type="entry name" value="Ribonuclease Inhibitor"/>
    <property type="match status" value="1"/>
</dbReference>
<dbReference type="PANTHER" id="PTHR34223">
    <property type="entry name" value="OS11G0201299 PROTEIN"/>
    <property type="match status" value="1"/>
</dbReference>
<dbReference type="InterPro" id="IPR053781">
    <property type="entry name" value="F-box_AtFBL13-like"/>
</dbReference>
<evidence type="ECO:0000313" key="2">
    <source>
        <dbReference type="EMBL" id="KAJ4841519.1"/>
    </source>
</evidence>
<evidence type="ECO:0008006" key="4">
    <source>
        <dbReference type="Google" id="ProtNLM"/>
    </source>
</evidence>
<reference evidence="2" key="2">
    <citation type="journal article" date="2023" name="Plants (Basel)">
        <title>Annotation of the Turnera subulata (Passifloraceae) Draft Genome Reveals the S-Locus Evolved after the Divergence of Turneroideae from Passifloroideae in a Stepwise Manner.</title>
        <authorList>
            <person name="Henning P.M."/>
            <person name="Roalson E.H."/>
            <person name="Mir W."/>
            <person name="McCubbin A.G."/>
            <person name="Shore J.S."/>
        </authorList>
    </citation>
    <scope>NUCLEOTIDE SEQUENCE</scope>
    <source>
        <strain evidence="2">F60SS</strain>
    </source>
</reference>
<dbReference type="CDD" id="cd22160">
    <property type="entry name" value="F-box_AtFBL13-like"/>
    <property type="match status" value="1"/>
</dbReference>
<organism evidence="2 3">
    <name type="scientific">Turnera subulata</name>
    <dbReference type="NCBI Taxonomy" id="218843"/>
    <lineage>
        <taxon>Eukaryota</taxon>
        <taxon>Viridiplantae</taxon>
        <taxon>Streptophyta</taxon>
        <taxon>Embryophyta</taxon>
        <taxon>Tracheophyta</taxon>
        <taxon>Spermatophyta</taxon>
        <taxon>Magnoliopsida</taxon>
        <taxon>eudicotyledons</taxon>
        <taxon>Gunneridae</taxon>
        <taxon>Pentapetalae</taxon>
        <taxon>rosids</taxon>
        <taxon>fabids</taxon>
        <taxon>Malpighiales</taxon>
        <taxon>Passifloraceae</taxon>
        <taxon>Turnera</taxon>
    </lineage>
</organism>
<dbReference type="InterPro" id="IPR032675">
    <property type="entry name" value="LRR_dom_sf"/>
</dbReference>
<dbReference type="InterPro" id="IPR036047">
    <property type="entry name" value="F-box-like_dom_sf"/>
</dbReference>
<feature type="non-terminal residue" evidence="2">
    <location>
        <position position="394"/>
    </location>
</feature>
<reference evidence="2" key="1">
    <citation type="submission" date="2022-02" db="EMBL/GenBank/DDBJ databases">
        <authorList>
            <person name="Henning P.M."/>
            <person name="McCubbin A.G."/>
            <person name="Shore J.S."/>
        </authorList>
    </citation>
    <scope>NUCLEOTIDE SEQUENCE</scope>
    <source>
        <strain evidence="2">F60SS</strain>
        <tissue evidence="2">Leaves</tissue>
    </source>
</reference>
<evidence type="ECO:0000256" key="1">
    <source>
        <dbReference type="SAM" id="MobiDB-lite"/>
    </source>
</evidence>
<dbReference type="OrthoDB" id="1848700at2759"/>
<evidence type="ECO:0000313" key="3">
    <source>
        <dbReference type="Proteomes" id="UP001141552"/>
    </source>
</evidence>
<dbReference type="Proteomes" id="UP001141552">
    <property type="component" value="Unassembled WGS sequence"/>
</dbReference>
<accession>A0A9Q0G0X2</accession>
<comment type="caution">
    <text evidence="2">The sequence shown here is derived from an EMBL/GenBank/DDBJ whole genome shotgun (WGS) entry which is preliminary data.</text>
</comment>
<dbReference type="SUPFAM" id="SSF52047">
    <property type="entry name" value="RNI-like"/>
    <property type="match status" value="1"/>
</dbReference>
<dbReference type="InterPro" id="IPR053197">
    <property type="entry name" value="F-box_SCFL_complex_component"/>
</dbReference>
<dbReference type="PANTHER" id="PTHR34223:SF51">
    <property type="entry name" value="OS06G0556300 PROTEIN"/>
    <property type="match status" value="1"/>
</dbReference>